<keyword evidence="3" id="KW-0378">Hydrolase</keyword>
<comment type="catalytic activity">
    <reaction evidence="1">
        <text>Hydrolyzes the link between N-acetylmuramoyl residues and L-amino acid residues in certain cell-wall glycopeptides.</text>
        <dbReference type="EC" id="3.5.1.28"/>
    </reaction>
</comment>
<dbReference type="InterPro" id="IPR051206">
    <property type="entry name" value="NAMLAA_amidase_2"/>
</dbReference>
<reference evidence="6" key="2">
    <citation type="submission" date="2014-03" db="EMBL/GenBank/DDBJ databases">
        <title>The whipworm genome and dual-species transcriptomics of an intimate host-pathogen interaction.</title>
        <authorList>
            <person name="Foth B.J."/>
            <person name="Tsai I.J."/>
            <person name="Reid A.J."/>
            <person name="Bancroft A.J."/>
            <person name="Nichol S."/>
            <person name="Tracey A."/>
            <person name="Holroyd N."/>
            <person name="Cotton J.A."/>
            <person name="Stanley E.J."/>
            <person name="Zarowiecki M."/>
            <person name="Liu J.Z."/>
            <person name="Huckvale T."/>
            <person name="Cooper P.J."/>
            <person name="Grencis R.K."/>
            <person name="Berriman M."/>
        </authorList>
    </citation>
    <scope>NUCLEOTIDE SEQUENCE [LARGE SCALE GENOMIC DNA]</scope>
</reference>
<dbReference type="HAMAP" id="MF_00338">
    <property type="entry name" value="UPF0145"/>
    <property type="match status" value="1"/>
</dbReference>
<evidence type="ECO:0000313" key="7">
    <source>
        <dbReference type="Proteomes" id="UP000030665"/>
    </source>
</evidence>
<sequence>MQFSTTPTLEGQTIVEYCGVVTGEAILGANIFRDFFAGIRDIVGGRSGAYEKELRKAREIAFEELGSQARALGADAVVGIDIDYETVGQNGSMLMVSVSGEKGIVEKEGYQLDTRRQAQAAYPRIKVLVIHYTADDFDSSLATLTDKQVSSHYLVPAVPPRYNGKPRIWQLVPEQELAWHAGISAWRGATRLNDTSIGIELENRGWQKSAGVKYFAPFEPAQIQALIPLAKDIIARYHIKPENVVAHADIAPQRKDDPGPLFPWQQLAQQGIGAWPDAQRVNFYLAGRAPHTPVDTASLLELLARYDAFPPDVI</sequence>
<reference evidence="6" key="1">
    <citation type="submission" date="2014-01" db="EMBL/GenBank/DDBJ databases">
        <authorList>
            <person name="Aslett M."/>
        </authorList>
    </citation>
    <scope>NUCLEOTIDE SEQUENCE</scope>
</reference>
<dbReference type="Pfam" id="PF01906">
    <property type="entry name" value="YbjQ_1"/>
    <property type="match status" value="1"/>
</dbReference>
<feature type="domain" description="N-acetylmuramoyl-L-alanine amidase" evidence="5">
    <location>
        <begin position="113"/>
        <end position="259"/>
    </location>
</feature>
<dbReference type="Gene3D" id="3.40.80.10">
    <property type="entry name" value="Peptidoglycan recognition protein-like"/>
    <property type="match status" value="1"/>
</dbReference>
<evidence type="ECO:0000259" key="5">
    <source>
        <dbReference type="SMART" id="SM00644"/>
    </source>
</evidence>
<dbReference type="InterPro" id="IPR035439">
    <property type="entry name" value="UPF0145_dom_sf"/>
</dbReference>
<dbReference type="STRING" id="36087.A0A077ZP45"/>
<dbReference type="GO" id="GO:0019867">
    <property type="term" value="C:outer membrane"/>
    <property type="evidence" value="ECO:0007669"/>
    <property type="project" value="TreeGrafter"/>
</dbReference>
<dbReference type="GO" id="GO:0008745">
    <property type="term" value="F:N-acetylmuramoyl-L-alanine amidase activity"/>
    <property type="evidence" value="ECO:0007669"/>
    <property type="project" value="UniProtKB-EC"/>
</dbReference>
<dbReference type="AlphaFoldDB" id="A0A077ZP45"/>
<dbReference type="InterPro" id="IPR002765">
    <property type="entry name" value="UPF0145_YbjQ-like"/>
</dbReference>
<evidence type="ECO:0000256" key="2">
    <source>
        <dbReference type="ARBA" id="ARBA00011901"/>
    </source>
</evidence>
<dbReference type="NCBIfam" id="NF002776">
    <property type="entry name" value="PRK02877.1"/>
    <property type="match status" value="1"/>
</dbReference>
<protein>
    <recommendedName>
        <fullName evidence="2">N-acetylmuramoyl-L-alanine amidase</fullName>
        <ecNumber evidence="2">3.5.1.28</ecNumber>
    </recommendedName>
</protein>
<dbReference type="Gene3D" id="6.20.370.150">
    <property type="match status" value="1"/>
</dbReference>
<dbReference type="GO" id="GO:0009254">
    <property type="term" value="P:peptidoglycan turnover"/>
    <property type="evidence" value="ECO:0007669"/>
    <property type="project" value="TreeGrafter"/>
</dbReference>
<evidence type="ECO:0000256" key="4">
    <source>
        <dbReference type="ARBA" id="ARBA00023316"/>
    </source>
</evidence>
<dbReference type="EC" id="3.5.1.28" evidence="2"/>
<dbReference type="Proteomes" id="UP000030665">
    <property type="component" value="Unassembled WGS sequence"/>
</dbReference>
<dbReference type="SUPFAM" id="SSF117782">
    <property type="entry name" value="YbjQ-like"/>
    <property type="match status" value="1"/>
</dbReference>
<dbReference type="PANTHER" id="PTHR30417:SF1">
    <property type="entry name" value="N-ACETYLMURAMOYL-L-ALANINE AMIDASE AMID"/>
    <property type="match status" value="1"/>
</dbReference>
<evidence type="ECO:0000313" key="6">
    <source>
        <dbReference type="EMBL" id="CDW60485.1"/>
    </source>
</evidence>
<dbReference type="OrthoDB" id="6604114at2759"/>
<dbReference type="FunFam" id="3.40.80.10:FF:000003">
    <property type="entry name" value="N-acetylmuramoyl-L-alanine amidase"/>
    <property type="match status" value="1"/>
</dbReference>
<dbReference type="Gene3D" id="3.30.110.70">
    <property type="entry name" value="Hypothetical protein apc22750. Chain B"/>
    <property type="match status" value="1"/>
</dbReference>
<dbReference type="SMART" id="SM00644">
    <property type="entry name" value="Ami_2"/>
    <property type="match status" value="1"/>
</dbReference>
<proteinExistence type="inferred from homology"/>
<keyword evidence="7" id="KW-1185">Reference proteome</keyword>
<dbReference type="InterPro" id="IPR002502">
    <property type="entry name" value="Amidase_domain"/>
</dbReference>
<name>A0A077ZP45_TRITR</name>
<evidence type="ECO:0000256" key="1">
    <source>
        <dbReference type="ARBA" id="ARBA00001561"/>
    </source>
</evidence>
<organism evidence="6 7">
    <name type="scientific">Trichuris trichiura</name>
    <name type="common">Whipworm</name>
    <name type="synonym">Trichocephalus trichiurus</name>
    <dbReference type="NCBI Taxonomy" id="36087"/>
    <lineage>
        <taxon>Eukaryota</taxon>
        <taxon>Metazoa</taxon>
        <taxon>Ecdysozoa</taxon>
        <taxon>Nematoda</taxon>
        <taxon>Enoplea</taxon>
        <taxon>Dorylaimia</taxon>
        <taxon>Trichinellida</taxon>
        <taxon>Trichuridae</taxon>
        <taxon>Trichuris</taxon>
    </lineage>
</organism>
<dbReference type="CDD" id="cd06583">
    <property type="entry name" value="PGRP"/>
    <property type="match status" value="1"/>
</dbReference>
<accession>A0A077ZP45</accession>
<dbReference type="Pfam" id="PF01510">
    <property type="entry name" value="Amidase_2"/>
    <property type="match status" value="1"/>
</dbReference>
<dbReference type="GO" id="GO:0071555">
    <property type="term" value="P:cell wall organization"/>
    <property type="evidence" value="ECO:0007669"/>
    <property type="project" value="UniProtKB-KW"/>
</dbReference>
<dbReference type="EMBL" id="HG807131">
    <property type="protein sequence ID" value="CDW60485.1"/>
    <property type="molecule type" value="Genomic_DNA"/>
</dbReference>
<evidence type="ECO:0000256" key="3">
    <source>
        <dbReference type="ARBA" id="ARBA00022801"/>
    </source>
</evidence>
<dbReference type="GO" id="GO:0009253">
    <property type="term" value="P:peptidoglycan catabolic process"/>
    <property type="evidence" value="ECO:0007669"/>
    <property type="project" value="InterPro"/>
</dbReference>
<dbReference type="InterPro" id="IPR036505">
    <property type="entry name" value="Amidase/PGRP_sf"/>
</dbReference>
<gene>
    <name evidence="6" type="ORF">TTRE_0000886601</name>
</gene>
<dbReference type="SUPFAM" id="SSF55846">
    <property type="entry name" value="N-acetylmuramoyl-L-alanine amidase-like"/>
    <property type="match status" value="1"/>
</dbReference>
<dbReference type="PANTHER" id="PTHR30417">
    <property type="entry name" value="N-ACETYLMURAMOYL-L-ALANINE AMIDASE AMID"/>
    <property type="match status" value="1"/>
</dbReference>
<keyword evidence="4" id="KW-0961">Cell wall biogenesis/degradation</keyword>